<sequence>MINVRKQNKPSYECMMNAETALALCKRSTENEFKEYHCSTGLVFLAFAVEAMFIFYRRQVDPTYDKKNDKTCRKDFHKKTLKMCGIDDLMGLNDYQIIRNCLRLRDEIAHGDFFESSFDYVPEGLDVHDKQVIDIISKSSKQFRDVTLKILEQGIEAAKNIDDYICDNGYKADEKIEREYLPKLQPAFGVTGISVW</sequence>
<accession>A0A3Z2LRK3</accession>
<comment type="caution">
    <text evidence="1">The sequence shown here is derived from an EMBL/GenBank/DDBJ whole genome shotgun (WGS) entry which is preliminary data.</text>
</comment>
<organism evidence="1">
    <name type="scientific">Salmonella newport</name>
    <dbReference type="NCBI Taxonomy" id="108619"/>
    <lineage>
        <taxon>Bacteria</taxon>
        <taxon>Pseudomonadati</taxon>
        <taxon>Pseudomonadota</taxon>
        <taxon>Gammaproteobacteria</taxon>
        <taxon>Enterobacterales</taxon>
        <taxon>Enterobacteriaceae</taxon>
        <taxon>Salmonella</taxon>
    </lineage>
</organism>
<name>A0A3Z2LRK3_SALNE</name>
<dbReference type="EMBL" id="AAHMGC010000019">
    <property type="protein sequence ID" value="EBX7837773.1"/>
    <property type="molecule type" value="Genomic_DNA"/>
</dbReference>
<evidence type="ECO:0000313" key="1">
    <source>
        <dbReference type="EMBL" id="EBX7837773.1"/>
    </source>
</evidence>
<proteinExistence type="predicted"/>
<dbReference type="AlphaFoldDB" id="A0A3Z2LRK3"/>
<reference evidence="1" key="1">
    <citation type="submission" date="2018-07" db="EMBL/GenBank/DDBJ databases">
        <authorList>
            <person name="Ashton P.M."/>
            <person name="Dallman T."/>
            <person name="Nair S."/>
            <person name="De Pinna E."/>
            <person name="Peters T."/>
            <person name="Grant K."/>
        </authorList>
    </citation>
    <scope>NUCLEOTIDE SEQUENCE</scope>
    <source>
        <strain evidence="1">503427</strain>
    </source>
</reference>
<protein>
    <submittedName>
        <fullName evidence="1">Uncharacterized protein</fullName>
    </submittedName>
</protein>
<gene>
    <name evidence="1" type="ORF">DS704_18485</name>
</gene>